<reference evidence="1 2" key="1">
    <citation type="submission" date="2021-07" db="EMBL/GenBank/DDBJ databases">
        <title>Paraburkholderia edwinii protects Aspergillus sp. from phenazines by acting as a toxin sponge.</title>
        <authorList>
            <person name="Dahlstrom K.M."/>
            <person name="Newman D.K."/>
        </authorList>
    </citation>
    <scope>NUCLEOTIDE SEQUENCE [LARGE SCALE GENOMIC DNA]</scope>
    <source>
        <strain evidence="1 2">Pe01</strain>
    </source>
</reference>
<name>A0ABX8UQ09_9BURK</name>
<dbReference type="Pfam" id="PF05947">
    <property type="entry name" value="T6SS_TssF"/>
    <property type="match status" value="1"/>
</dbReference>
<accession>A0ABX8UQ09</accession>
<dbReference type="NCBIfam" id="TIGR03359">
    <property type="entry name" value="VI_chp_6"/>
    <property type="match status" value="1"/>
</dbReference>
<gene>
    <name evidence="1" type="primary">tssF</name>
    <name evidence="1" type="ORF">KZJ38_03495</name>
</gene>
<evidence type="ECO:0000313" key="1">
    <source>
        <dbReference type="EMBL" id="QYD69447.1"/>
    </source>
</evidence>
<protein>
    <submittedName>
        <fullName evidence="1">Type VI secretion system baseplate subunit TssF</fullName>
    </submittedName>
</protein>
<dbReference type="PANTHER" id="PTHR35370">
    <property type="entry name" value="CYTOPLASMIC PROTEIN-RELATED-RELATED"/>
    <property type="match status" value="1"/>
</dbReference>
<evidence type="ECO:0000313" key="2">
    <source>
        <dbReference type="Proteomes" id="UP000826462"/>
    </source>
</evidence>
<dbReference type="InterPro" id="IPR010272">
    <property type="entry name" value="T6SS_TssF"/>
</dbReference>
<dbReference type="PANTHER" id="PTHR35370:SF1">
    <property type="entry name" value="TYPE VI SECRETION SYSTEM COMPONENT TSSF1"/>
    <property type="match status" value="1"/>
</dbReference>
<dbReference type="RefSeq" id="WP_219798792.1">
    <property type="nucleotide sequence ID" value="NZ_CP080095.1"/>
</dbReference>
<dbReference type="EMBL" id="CP080095">
    <property type="protein sequence ID" value="QYD69447.1"/>
    <property type="molecule type" value="Genomic_DNA"/>
</dbReference>
<organism evidence="1 2">
    <name type="scientific">Paraburkholderia edwinii</name>
    <dbReference type="NCBI Taxonomy" id="2861782"/>
    <lineage>
        <taxon>Bacteria</taxon>
        <taxon>Pseudomonadati</taxon>
        <taxon>Pseudomonadota</taxon>
        <taxon>Betaproteobacteria</taxon>
        <taxon>Burkholderiales</taxon>
        <taxon>Burkholderiaceae</taxon>
        <taxon>Paraburkholderia</taxon>
    </lineage>
</organism>
<dbReference type="PIRSF" id="PIRSF028304">
    <property type="entry name" value="UCP028304"/>
    <property type="match status" value="1"/>
</dbReference>
<proteinExistence type="predicted"/>
<sequence>MDSLLTEFYNQEALYLHELMDEFSSAHAKIGRRLGMQASAINDPYVQRLIQAFSFVSARMQMRLAAEFPQFTEDLLQTIYPNYTAPTPAISVARLFPDHSEGDLTAGFLVKRGTTFRSKVPEGEKSACQYQSSQDVVLYPLEVVSAHLTGVPPDIPSLNRRISSAAGAVKGALRIRLRTTNGCRVADLQGLERLPFYLTGAESSSSRLFELLHVAAIATVTAEPGQFGAAGAQLHVVDCDALVHEGMDPGHSVLPLQRARFHGQNLLHEYFACPSRFYFFTLAGLHGAFANLGGSEAEIVVLLSQSAIELAGHVDAGNFALFCTPVVNLFQLRIDSAELVEGSLEVPLRPMPLHPLDYEVFAVERVFGHVEANSEKLEFVPRHHVLHDDEGDHGRYYAVRRGPRVRGNIARRYGTRTSHRASEIYVSLVDRDGLPYPERLDYLSADVLATNGDLPQLLDYDGCDDLEAMHSMPVAQIGLVCRPSAPRSYLAQRETAWKLICQLSLGHALLRPSRAVASSDSLQETLRLFVMPDDTARRAQIDSIVSMHVETVTRKLPCSTNFVLARGARVCLGVDESGFQGTSPYLLGLVLEHYLSRQVSIHSFVQIEMHSVQRGLIARWPVRRGMRSVA</sequence>
<keyword evidence="2" id="KW-1185">Reference proteome</keyword>
<dbReference type="Proteomes" id="UP000826462">
    <property type="component" value="Chromosome 1"/>
</dbReference>